<reference evidence="8 9" key="1">
    <citation type="journal article" date="2004" name="Science">
        <title>The Ashbya gossypii genome as a tool for mapping the ancient Saccharomyces cerevisiae genome.</title>
        <authorList>
            <person name="Dietrich F.S."/>
            <person name="Voegeli S."/>
            <person name="Brachat S."/>
            <person name="Lerch A."/>
            <person name="Gates K."/>
            <person name="Steiner S."/>
            <person name="Mohr C."/>
            <person name="Pohlmann R."/>
            <person name="Luedi P."/>
            <person name="Choi S."/>
            <person name="Wing R.A."/>
            <person name="Flavier A."/>
            <person name="Gaffney T.D."/>
            <person name="Philippsen P."/>
        </authorList>
    </citation>
    <scope>NUCLEOTIDE SEQUENCE [LARGE SCALE GENOMIC DNA]</scope>
    <source>
        <strain evidence="9">ATCC 10895 / CBS 109.51 / FGSC 9923 / NRRL Y-1056</strain>
    </source>
</reference>
<dbReference type="OrthoDB" id="2014905at2759"/>
<keyword evidence="3" id="KW-0809">Transit peptide</keyword>
<dbReference type="AlphaFoldDB" id="Q75ES7"/>
<keyword evidence="6" id="KW-0687">Ribonucleoprotein</keyword>
<dbReference type="eggNOG" id="KOG4080">
    <property type="taxonomic scope" value="Eukaryota"/>
</dbReference>
<evidence type="ECO:0000256" key="7">
    <source>
        <dbReference type="ARBA" id="ARBA00039935"/>
    </source>
</evidence>
<dbReference type="InParanoid" id="Q75ES7"/>
<dbReference type="PANTHER" id="PTHR21026:SF2">
    <property type="entry name" value="LARGE RIBOSOMAL SUBUNIT PROTEIN BL32M"/>
    <property type="match status" value="1"/>
</dbReference>
<dbReference type="EMBL" id="AE016814">
    <property type="protein sequence ID" value="AAS50367.2"/>
    <property type="molecule type" value="Genomic_DNA"/>
</dbReference>
<dbReference type="Proteomes" id="UP000000591">
    <property type="component" value="Chromosome I"/>
</dbReference>
<evidence type="ECO:0000313" key="9">
    <source>
        <dbReference type="Proteomes" id="UP000000591"/>
    </source>
</evidence>
<sequence>MSAQAVWGNVGRALSECTAALFPRLELGSGSVTAPRTLLELLRRAGGSQQAGTAAVGADGLVLAVPKKKVSHQKRRQKLYGPGKKQLQMVHHLGKCPSCGHYKRLNTLCMYCVGEIRHIWKVYTQTKPAEPPQEQDLSELDKRILYPGREETEYMKKLKKKDYLEKRMRTLPVDDKGK</sequence>
<evidence type="ECO:0000256" key="3">
    <source>
        <dbReference type="ARBA" id="ARBA00022946"/>
    </source>
</evidence>
<dbReference type="SUPFAM" id="SSF57829">
    <property type="entry name" value="Zn-binding ribosomal proteins"/>
    <property type="match status" value="1"/>
</dbReference>
<comment type="subcellular location">
    <subcellularLocation>
        <location evidence="1">Mitochondrion</location>
    </subcellularLocation>
</comment>
<protein>
    <recommendedName>
        <fullName evidence="7">Large ribosomal subunit protein bL32m</fullName>
    </recommendedName>
</protein>
<keyword evidence="5" id="KW-0496">Mitochondrion</keyword>
<organism evidence="8 9">
    <name type="scientific">Eremothecium gossypii (strain ATCC 10895 / CBS 109.51 / FGSC 9923 / NRRL Y-1056)</name>
    <name type="common">Yeast</name>
    <name type="synonym">Ashbya gossypii</name>
    <dbReference type="NCBI Taxonomy" id="284811"/>
    <lineage>
        <taxon>Eukaryota</taxon>
        <taxon>Fungi</taxon>
        <taxon>Dikarya</taxon>
        <taxon>Ascomycota</taxon>
        <taxon>Saccharomycotina</taxon>
        <taxon>Saccharomycetes</taxon>
        <taxon>Saccharomycetales</taxon>
        <taxon>Saccharomycetaceae</taxon>
        <taxon>Eremothecium</taxon>
    </lineage>
</organism>
<dbReference type="GO" id="GO:0005743">
    <property type="term" value="C:mitochondrial inner membrane"/>
    <property type="evidence" value="ECO:0007669"/>
    <property type="project" value="EnsemblFungi"/>
</dbReference>
<dbReference type="STRING" id="284811.Q75ES7"/>
<dbReference type="HOGENOM" id="CLU_095763_1_0_1"/>
<dbReference type="GeneID" id="4618655"/>
<evidence type="ECO:0000256" key="6">
    <source>
        <dbReference type="ARBA" id="ARBA00023274"/>
    </source>
</evidence>
<name>Q75ES7_EREGS</name>
<evidence type="ECO:0000313" key="8">
    <source>
        <dbReference type="EMBL" id="AAS50367.2"/>
    </source>
</evidence>
<gene>
    <name evidence="8" type="ORF">AGOS_AAR002W</name>
</gene>
<reference evidence="9" key="2">
    <citation type="journal article" date="2013" name="G3 (Bethesda)">
        <title>Genomes of Ashbya fungi isolated from insects reveal four mating-type loci, numerous translocations, lack of transposons, and distinct gene duplications.</title>
        <authorList>
            <person name="Dietrich F.S."/>
            <person name="Voegeli S."/>
            <person name="Kuo S."/>
            <person name="Philippsen P."/>
        </authorList>
    </citation>
    <scope>GENOME REANNOTATION</scope>
    <source>
        <strain evidence="9">ATCC 10895 / CBS 109.51 / FGSC 9923 / NRRL Y-1056</strain>
    </source>
</reference>
<evidence type="ECO:0000256" key="5">
    <source>
        <dbReference type="ARBA" id="ARBA00023128"/>
    </source>
</evidence>
<dbReference type="GO" id="GO:0003735">
    <property type="term" value="F:structural constituent of ribosome"/>
    <property type="evidence" value="ECO:0000318"/>
    <property type="project" value="GO_Central"/>
</dbReference>
<comment type="similarity">
    <text evidence="2">Belongs to the bacterial ribosomal protein bL32 family.</text>
</comment>
<dbReference type="RefSeq" id="NP_982543.2">
    <property type="nucleotide sequence ID" value="NM_207896.2"/>
</dbReference>
<dbReference type="FunCoup" id="Q75ES7">
    <property type="interactions" value="313"/>
</dbReference>
<dbReference type="GO" id="GO:0008270">
    <property type="term" value="F:zinc ion binding"/>
    <property type="evidence" value="ECO:0007669"/>
    <property type="project" value="EnsemblFungi"/>
</dbReference>
<evidence type="ECO:0000256" key="1">
    <source>
        <dbReference type="ARBA" id="ARBA00004173"/>
    </source>
</evidence>
<accession>Q75ES7</accession>
<keyword evidence="9" id="KW-1185">Reference proteome</keyword>
<dbReference type="PANTHER" id="PTHR21026">
    <property type="entry name" value="39S RIBOSOMAL PROTEIN L32, MITOCHONDRIAL"/>
    <property type="match status" value="1"/>
</dbReference>
<dbReference type="InterPro" id="IPR051991">
    <property type="entry name" value="Mitoribosomal_protein_bL32"/>
</dbReference>
<dbReference type="KEGG" id="ago:AGOS_AAR002W"/>
<keyword evidence="4" id="KW-0689">Ribosomal protein</keyword>
<dbReference type="InterPro" id="IPR002677">
    <property type="entry name" value="Ribosomal_bL32"/>
</dbReference>
<dbReference type="OMA" id="IRHIWKT"/>
<proteinExistence type="inferred from homology"/>
<dbReference type="GO" id="GO:0006412">
    <property type="term" value="P:translation"/>
    <property type="evidence" value="ECO:0007669"/>
    <property type="project" value="InterPro"/>
</dbReference>
<dbReference type="Pfam" id="PF01783">
    <property type="entry name" value="Ribosomal_L32p"/>
    <property type="match status" value="1"/>
</dbReference>
<evidence type="ECO:0000256" key="4">
    <source>
        <dbReference type="ARBA" id="ARBA00022980"/>
    </source>
</evidence>
<dbReference type="InterPro" id="IPR011332">
    <property type="entry name" value="Ribosomal_zn-bd"/>
</dbReference>
<dbReference type="GO" id="GO:0005762">
    <property type="term" value="C:mitochondrial large ribosomal subunit"/>
    <property type="evidence" value="ECO:0000318"/>
    <property type="project" value="GO_Central"/>
</dbReference>
<evidence type="ECO:0000256" key="2">
    <source>
        <dbReference type="ARBA" id="ARBA00008560"/>
    </source>
</evidence>